<accession>A0AAV2B8R7</accession>
<evidence type="ECO:0000313" key="1">
    <source>
        <dbReference type="EMBL" id="CAL1292552.1"/>
    </source>
</evidence>
<name>A0AAV2B8R7_9ARAC</name>
<comment type="caution">
    <text evidence="1">The sequence shown here is derived from an EMBL/GenBank/DDBJ whole genome shotgun (WGS) entry which is preliminary data.</text>
</comment>
<protein>
    <submittedName>
        <fullName evidence="1">Uncharacterized protein</fullName>
    </submittedName>
</protein>
<dbReference type="EMBL" id="CAXIEN010000308">
    <property type="protein sequence ID" value="CAL1292552.1"/>
    <property type="molecule type" value="Genomic_DNA"/>
</dbReference>
<gene>
    <name evidence="1" type="ORF">LARSCL_LOCUS17725</name>
</gene>
<keyword evidence="2" id="KW-1185">Reference proteome</keyword>
<dbReference type="AlphaFoldDB" id="A0AAV2B8R7"/>
<organism evidence="1 2">
    <name type="scientific">Larinioides sclopetarius</name>
    <dbReference type="NCBI Taxonomy" id="280406"/>
    <lineage>
        <taxon>Eukaryota</taxon>
        <taxon>Metazoa</taxon>
        <taxon>Ecdysozoa</taxon>
        <taxon>Arthropoda</taxon>
        <taxon>Chelicerata</taxon>
        <taxon>Arachnida</taxon>
        <taxon>Araneae</taxon>
        <taxon>Araneomorphae</taxon>
        <taxon>Entelegynae</taxon>
        <taxon>Araneoidea</taxon>
        <taxon>Araneidae</taxon>
        <taxon>Larinioides</taxon>
    </lineage>
</organism>
<sequence>MDEKFTPEGAMQFWCSFENTIHRARIASSAKLRQEFLIHPSQSRQRMPQLSPSY</sequence>
<reference evidence="1 2" key="1">
    <citation type="submission" date="2024-04" db="EMBL/GenBank/DDBJ databases">
        <authorList>
            <person name="Rising A."/>
            <person name="Reimegard J."/>
            <person name="Sonavane S."/>
            <person name="Akerstrom W."/>
            <person name="Nylinder S."/>
            <person name="Hedman E."/>
            <person name="Kallberg Y."/>
        </authorList>
    </citation>
    <scope>NUCLEOTIDE SEQUENCE [LARGE SCALE GENOMIC DNA]</scope>
</reference>
<proteinExistence type="predicted"/>
<evidence type="ECO:0000313" key="2">
    <source>
        <dbReference type="Proteomes" id="UP001497382"/>
    </source>
</evidence>
<dbReference type="Proteomes" id="UP001497382">
    <property type="component" value="Unassembled WGS sequence"/>
</dbReference>